<accession>A0A1H8SML0</accession>
<dbReference type="GO" id="GO:0003677">
    <property type="term" value="F:DNA binding"/>
    <property type="evidence" value="ECO:0007669"/>
    <property type="project" value="InterPro"/>
</dbReference>
<dbReference type="STRING" id="310780.SAMN05216267_104422"/>
<dbReference type="OrthoDB" id="3397450at2"/>
<dbReference type="EMBL" id="FODD01000044">
    <property type="protein sequence ID" value="SEO80199.1"/>
    <property type="molecule type" value="Genomic_DNA"/>
</dbReference>
<evidence type="ECO:0000256" key="1">
    <source>
        <dbReference type="SAM" id="MobiDB-lite"/>
    </source>
</evidence>
<reference evidence="2 3" key="1">
    <citation type="submission" date="2016-10" db="EMBL/GenBank/DDBJ databases">
        <authorList>
            <person name="de Groot N.N."/>
        </authorList>
    </citation>
    <scope>NUCLEOTIDE SEQUENCE [LARGE SCALE GENOMIC DNA]</scope>
    <source>
        <strain evidence="2 3">CGMCC 4.2026</strain>
    </source>
</reference>
<organism evidence="2 3">
    <name type="scientific">Actinacidiphila rubida</name>
    <dbReference type="NCBI Taxonomy" id="310780"/>
    <lineage>
        <taxon>Bacteria</taxon>
        <taxon>Bacillati</taxon>
        <taxon>Actinomycetota</taxon>
        <taxon>Actinomycetes</taxon>
        <taxon>Kitasatosporales</taxon>
        <taxon>Streptomycetaceae</taxon>
        <taxon>Actinacidiphila</taxon>
    </lineage>
</organism>
<dbReference type="InterPro" id="IPR010982">
    <property type="entry name" value="Lambda_DNA-bd_dom_sf"/>
</dbReference>
<feature type="region of interest" description="Disordered" evidence="1">
    <location>
        <begin position="243"/>
        <end position="263"/>
    </location>
</feature>
<dbReference type="RefSeq" id="WP_141726298.1">
    <property type="nucleotide sequence ID" value="NZ_FODD01000044.1"/>
</dbReference>
<sequence>MPDAQAHEPLHPGFGVPLGRLLRHRGLTAGTLASRAGSEPAEITALLAGGTPDAGLLRHLAAALGYHAVDLFVLAGAPVPEDLAPLDAEAHNGVRQMIYDVAMRLPADDRRELLLAARSLPQTERTAPFDPPWLPASMGNPGNWIIRMLRYRNLGPTGLMHFMALLTPTCLSASTYFMIGVERVALSSRRVADFALALDIDALELAAIADIVLDESPPPPPQRVVDTRELLWEARRLSAGQTRQLAETARAMAEDVPPGAPAG</sequence>
<protein>
    <submittedName>
        <fullName evidence="2">Uncharacterized protein</fullName>
    </submittedName>
</protein>
<evidence type="ECO:0000313" key="2">
    <source>
        <dbReference type="EMBL" id="SEO80199.1"/>
    </source>
</evidence>
<keyword evidence="3" id="KW-1185">Reference proteome</keyword>
<name>A0A1H8SML0_9ACTN</name>
<evidence type="ECO:0000313" key="3">
    <source>
        <dbReference type="Proteomes" id="UP000181951"/>
    </source>
</evidence>
<proteinExistence type="predicted"/>
<dbReference type="AlphaFoldDB" id="A0A1H8SML0"/>
<dbReference type="Proteomes" id="UP000181951">
    <property type="component" value="Unassembled WGS sequence"/>
</dbReference>
<gene>
    <name evidence="2" type="ORF">SAMN05216267_104422</name>
</gene>
<dbReference type="SUPFAM" id="SSF47413">
    <property type="entry name" value="lambda repressor-like DNA-binding domains"/>
    <property type="match status" value="1"/>
</dbReference>